<proteinExistence type="predicted"/>
<name>A0A0G4HSX0_9ALVE</name>
<sequence>MTESAFISPSPTAQVRDESRAPFPATQQIVPKPTSSTALPPSSFATCIPKWQKKAEKQQARKAKKKGGIDKLHWSQFRSDPTGCATSASLIEDVPKQHEETTETPNAPLPQPGGPPIQESDDQYWGTFRDSWQTALSQRGGRGINLEANRKHKVKKERTKRPLSGYNLYLKRGLEKLKESQPNATHKELFCQAACGWKTLSPAQRTAWEIKATAV</sequence>
<dbReference type="PROSITE" id="PS50118">
    <property type="entry name" value="HMG_BOX_2"/>
    <property type="match status" value="1"/>
</dbReference>
<keyword evidence="1" id="KW-0238">DNA-binding</keyword>
<dbReference type="EMBL" id="CDMZ01003750">
    <property type="protein sequence ID" value="CEM47456.1"/>
    <property type="molecule type" value="Genomic_DNA"/>
</dbReference>
<gene>
    <name evidence="4" type="ORF">Cvel_1323</name>
</gene>
<feature type="compositionally biased region" description="Polar residues" evidence="2">
    <location>
        <begin position="25"/>
        <end position="45"/>
    </location>
</feature>
<keyword evidence="1" id="KW-0539">Nucleus</keyword>
<evidence type="ECO:0000259" key="3">
    <source>
        <dbReference type="PROSITE" id="PS50118"/>
    </source>
</evidence>
<dbReference type="InterPro" id="IPR009071">
    <property type="entry name" value="HMG_box_dom"/>
</dbReference>
<feature type="region of interest" description="Disordered" evidence="2">
    <location>
        <begin position="1"/>
        <end position="123"/>
    </location>
</feature>
<reference evidence="4" key="1">
    <citation type="submission" date="2014-11" db="EMBL/GenBank/DDBJ databases">
        <authorList>
            <person name="Otto D Thomas"/>
            <person name="Naeem Raeece"/>
        </authorList>
    </citation>
    <scope>NUCLEOTIDE SEQUENCE</scope>
</reference>
<dbReference type="GO" id="GO:0005634">
    <property type="term" value="C:nucleus"/>
    <property type="evidence" value="ECO:0007669"/>
    <property type="project" value="UniProtKB-UniRule"/>
</dbReference>
<dbReference type="VEuPathDB" id="CryptoDB:Cvel_1323"/>
<accession>A0A0G4HSX0</accession>
<feature type="compositionally biased region" description="Polar residues" evidence="2">
    <location>
        <begin position="1"/>
        <end position="13"/>
    </location>
</feature>
<organism evidence="4">
    <name type="scientific">Chromera velia CCMP2878</name>
    <dbReference type="NCBI Taxonomy" id="1169474"/>
    <lineage>
        <taxon>Eukaryota</taxon>
        <taxon>Sar</taxon>
        <taxon>Alveolata</taxon>
        <taxon>Colpodellida</taxon>
        <taxon>Chromeraceae</taxon>
        <taxon>Chromera</taxon>
    </lineage>
</organism>
<evidence type="ECO:0000313" key="4">
    <source>
        <dbReference type="EMBL" id="CEM47456.1"/>
    </source>
</evidence>
<dbReference type="AlphaFoldDB" id="A0A0G4HSX0"/>
<dbReference type="GO" id="GO:0003677">
    <property type="term" value="F:DNA binding"/>
    <property type="evidence" value="ECO:0007669"/>
    <property type="project" value="UniProtKB-UniRule"/>
</dbReference>
<dbReference type="CDD" id="cd00084">
    <property type="entry name" value="HMG-box_SF"/>
    <property type="match status" value="1"/>
</dbReference>
<evidence type="ECO:0000256" key="1">
    <source>
        <dbReference type="PROSITE-ProRule" id="PRU00267"/>
    </source>
</evidence>
<feature type="DNA-binding region" description="HMG box" evidence="1">
    <location>
        <begin position="159"/>
        <end position="215"/>
    </location>
</feature>
<feature type="domain" description="HMG box" evidence="3">
    <location>
        <begin position="159"/>
        <end position="215"/>
    </location>
</feature>
<dbReference type="InterPro" id="IPR036910">
    <property type="entry name" value="HMG_box_dom_sf"/>
</dbReference>
<evidence type="ECO:0000256" key="2">
    <source>
        <dbReference type="SAM" id="MobiDB-lite"/>
    </source>
</evidence>
<feature type="compositionally biased region" description="Polar residues" evidence="2">
    <location>
        <begin position="76"/>
        <end position="89"/>
    </location>
</feature>
<dbReference type="PhylomeDB" id="A0A0G4HSX0"/>
<dbReference type="Gene3D" id="1.10.30.10">
    <property type="entry name" value="High mobility group box domain"/>
    <property type="match status" value="1"/>
</dbReference>
<protein>
    <recommendedName>
        <fullName evidence="3">HMG box domain-containing protein</fullName>
    </recommendedName>
</protein>
<dbReference type="Pfam" id="PF00505">
    <property type="entry name" value="HMG_box"/>
    <property type="match status" value="1"/>
</dbReference>
<dbReference type="SUPFAM" id="SSF47095">
    <property type="entry name" value="HMG-box"/>
    <property type="match status" value="1"/>
</dbReference>